<evidence type="ECO:0000259" key="14">
    <source>
        <dbReference type="PROSITE" id="PS50172"/>
    </source>
</evidence>
<sequence>MTETAADRVLRLRAELEHHGRRYYVDDDPEIDDEAYDLLLDELRGLEEQHPELATPDSPTQLTGGVPVSSLEKVEHLQPMLSLANARSEDELRAWVVRMRSHLAREGIEDPIFRFVCEPKVDGLAMSLVYRDGVLARGATRGDGTVGEDVTHNLRTIGAIPRKLGGTGVPPALVEVRGEVYMSLPDFAALNERRARTGQSTFMNPRNSAAGTVRQLDPRLAAERPLSFWAYGIGVTEGVTFTSHHDGLTWLRQQGFPVNDDIVALDDEDAVVAQCLAWQERRAGLDFEIDGVVVKVDDLELQRRLGVVGRDPRWAIAWKFPPTIKVTTLKHIMWNVGKFGDLHPFAALEPVNVGGVTVKLATLHNEEDLARKDVRPGDEVLVLRAGDVIPQVLSPAPHAVERPDRAAAPRPPALCPSCETPTVKPEGSVFTRCPNRLCPARQWQLLKHFVSRGAMDVDGLGETQVSRLMREGLVRTAGDFYRLSVDALTAIDGFGQVSAERLVAAIQASKERPFARVLFAVGLEEVGFVTGRSLAQHLRTVDALLAATPEQVAQTPGVGPIMAERIVAQLADPQMRALLEDLRGLGLRLHEDGLPPGEGPLAGLTLVLTGTLPTLTRESATERLVGQGAKVTSSVSKRTSYLVAGDAAGASKLEKADRLGVAVVDEAVLLDLLEHGPPVGPGDPAADPADPAADPADPAADPADPADAAEPVDPTGAG</sequence>
<dbReference type="FunFam" id="3.30.470.30:FF:000001">
    <property type="entry name" value="DNA ligase"/>
    <property type="match status" value="1"/>
</dbReference>
<dbReference type="PANTHER" id="PTHR23389">
    <property type="entry name" value="CHROMOSOME TRANSMISSION FIDELITY FACTOR 18"/>
    <property type="match status" value="1"/>
</dbReference>
<keyword evidence="10 12" id="KW-0464">Manganese</keyword>
<dbReference type="InterPro" id="IPR004149">
    <property type="entry name" value="Znf_DNAligase_C4"/>
</dbReference>
<protein>
    <recommendedName>
        <fullName evidence="12">DNA ligase</fullName>
        <ecNumber evidence="12">6.5.1.2</ecNumber>
    </recommendedName>
    <alternativeName>
        <fullName evidence="12">Polydeoxyribonucleotide synthase [NAD(+)]</fullName>
    </alternativeName>
</protein>
<dbReference type="FunFam" id="1.10.150.20:FF:000007">
    <property type="entry name" value="DNA ligase"/>
    <property type="match status" value="1"/>
</dbReference>
<dbReference type="AlphaFoldDB" id="A0AAU7AS94"/>
<dbReference type="InterPro" id="IPR018239">
    <property type="entry name" value="DNA_ligase_AS"/>
</dbReference>
<comment type="catalytic activity">
    <reaction evidence="11 12">
        <text>NAD(+) + (deoxyribonucleotide)n-3'-hydroxyl + 5'-phospho-(deoxyribonucleotide)m = (deoxyribonucleotide)n+m + AMP + beta-nicotinamide D-nucleotide.</text>
        <dbReference type="EC" id="6.5.1.2"/>
    </reaction>
</comment>
<evidence type="ECO:0000256" key="3">
    <source>
        <dbReference type="ARBA" id="ARBA00022705"/>
    </source>
</evidence>
<evidence type="ECO:0000256" key="13">
    <source>
        <dbReference type="SAM" id="MobiDB-lite"/>
    </source>
</evidence>
<dbReference type="Pfam" id="PF00533">
    <property type="entry name" value="BRCT"/>
    <property type="match status" value="1"/>
</dbReference>
<reference evidence="15" key="1">
    <citation type="submission" date="2022-12" db="EMBL/GenBank/DDBJ databases">
        <title>Paraconexibacter alkalitolerans sp. nov. and Baekduia alba sp. nov., isolated from soil and emended description of the genera Paraconexibacter (Chun et al., 2020) and Baekduia (An et al., 2020).</title>
        <authorList>
            <person name="Vieira S."/>
            <person name="Huber K.J."/>
            <person name="Geppert A."/>
            <person name="Wolf J."/>
            <person name="Neumann-Schaal M."/>
            <person name="Muesken M."/>
            <person name="Overmann J."/>
        </authorList>
    </citation>
    <scope>NUCLEOTIDE SEQUENCE</scope>
    <source>
        <strain evidence="15">AEG42_29</strain>
    </source>
</reference>
<feature type="binding site" evidence="12">
    <location>
        <position position="433"/>
    </location>
    <ligand>
        <name>Zn(2+)</name>
        <dbReference type="ChEBI" id="CHEBI:29105"/>
    </ligand>
</feature>
<dbReference type="EC" id="6.5.1.2" evidence="12"/>
<dbReference type="InterPro" id="IPR036420">
    <property type="entry name" value="BRCT_dom_sf"/>
</dbReference>
<dbReference type="SMART" id="SM00278">
    <property type="entry name" value="HhH1"/>
    <property type="match status" value="3"/>
</dbReference>
<dbReference type="GO" id="GO:0006260">
    <property type="term" value="P:DNA replication"/>
    <property type="evidence" value="ECO:0007669"/>
    <property type="project" value="UniProtKB-KW"/>
</dbReference>
<dbReference type="HAMAP" id="MF_01588">
    <property type="entry name" value="DNA_ligase_A"/>
    <property type="match status" value="1"/>
</dbReference>
<feature type="binding site" evidence="12">
    <location>
        <position position="438"/>
    </location>
    <ligand>
        <name>Zn(2+)</name>
        <dbReference type="ChEBI" id="CHEBI:29105"/>
    </ligand>
</feature>
<evidence type="ECO:0000256" key="9">
    <source>
        <dbReference type="ARBA" id="ARBA00023204"/>
    </source>
</evidence>
<dbReference type="InterPro" id="IPR013840">
    <property type="entry name" value="DNAligase_N"/>
</dbReference>
<comment type="similarity">
    <text evidence="12">Belongs to the NAD-dependent DNA ligase family. LigA subfamily.</text>
</comment>
<dbReference type="Pfam" id="PF01653">
    <property type="entry name" value="DNA_ligase_aden"/>
    <property type="match status" value="1"/>
</dbReference>
<feature type="binding site" evidence="12">
    <location>
        <position position="319"/>
    </location>
    <ligand>
        <name>NAD(+)</name>
        <dbReference type="ChEBI" id="CHEBI:57540"/>
    </ligand>
</feature>
<dbReference type="Gene3D" id="3.40.50.10190">
    <property type="entry name" value="BRCT domain"/>
    <property type="match status" value="1"/>
</dbReference>
<dbReference type="SUPFAM" id="SSF56091">
    <property type="entry name" value="DNA ligase/mRNA capping enzyme, catalytic domain"/>
    <property type="match status" value="1"/>
</dbReference>
<organism evidence="15">
    <name type="scientific">Paraconexibacter sp. AEG42_29</name>
    <dbReference type="NCBI Taxonomy" id="2997339"/>
    <lineage>
        <taxon>Bacteria</taxon>
        <taxon>Bacillati</taxon>
        <taxon>Actinomycetota</taxon>
        <taxon>Thermoleophilia</taxon>
        <taxon>Solirubrobacterales</taxon>
        <taxon>Paraconexibacteraceae</taxon>
        <taxon>Paraconexibacter</taxon>
    </lineage>
</organism>
<dbReference type="PROSITE" id="PS50172">
    <property type="entry name" value="BRCT"/>
    <property type="match status" value="1"/>
</dbReference>
<evidence type="ECO:0000256" key="12">
    <source>
        <dbReference type="HAMAP-Rule" id="MF_01588"/>
    </source>
</evidence>
<dbReference type="SUPFAM" id="SSF52113">
    <property type="entry name" value="BRCT domain"/>
    <property type="match status" value="1"/>
</dbReference>
<feature type="binding site" evidence="12">
    <location>
        <begin position="82"/>
        <end position="83"/>
    </location>
    <ligand>
        <name>NAD(+)</name>
        <dbReference type="ChEBI" id="CHEBI:57540"/>
    </ligand>
</feature>
<feature type="binding site" evidence="12">
    <location>
        <position position="295"/>
    </location>
    <ligand>
        <name>NAD(+)</name>
        <dbReference type="ChEBI" id="CHEBI:57540"/>
    </ligand>
</feature>
<evidence type="ECO:0000256" key="4">
    <source>
        <dbReference type="ARBA" id="ARBA00022723"/>
    </source>
</evidence>
<evidence type="ECO:0000256" key="10">
    <source>
        <dbReference type="ARBA" id="ARBA00023211"/>
    </source>
</evidence>
<dbReference type="Pfam" id="PF12826">
    <property type="entry name" value="HHH_2"/>
    <property type="match status" value="1"/>
</dbReference>
<keyword evidence="8 12" id="KW-0520">NAD</keyword>
<gene>
    <name evidence="15" type="primary">ligA_1</name>
    <name evidence="12" type="synonym">ligA</name>
    <name evidence="15" type="ORF">DSM112329_01338</name>
</gene>
<keyword evidence="7 12" id="KW-0460">Magnesium</keyword>
<feature type="active site" description="N6-AMP-lysine intermediate" evidence="12">
    <location>
        <position position="120"/>
    </location>
</feature>
<feature type="binding site" evidence="12">
    <location>
        <position position="141"/>
    </location>
    <ligand>
        <name>NAD(+)</name>
        <dbReference type="ChEBI" id="CHEBI:57540"/>
    </ligand>
</feature>
<comment type="function">
    <text evidence="1 12">DNA ligase that catalyzes the formation of phosphodiester linkages between 5'-phosphoryl and 3'-hydroxyl groups in double-stranded DNA using NAD as a coenzyme and as the energy source for the reaction. It is essential for DNA replication and repair of damaged DNA.</text>
</comment>
<dbReference type="Gene3D" id="1.10.150.20">
    <property type="entry name" value="5' to 3' exonuclease, C-terminal subdomain"/>
    <property type="match status" value="2"/>
</dbReference>
<dbReference type="Gene3D" id="1.10.287.610">
    <property type="entry name" value="Helix hairpin bin"/>
    <property type="match status" value="1"/>
</dbReference>
<evidence type="ECO:0000313" key="15">
    <source>
        <dbReference type="EMBL" id="XAY04505.1"/>
    </source>
</evidence>
<dbReference type="PIRSF" id="PIRSF001604">
    <property type="entry name" value="LigA"/>
    <property type="match status" value="1"/>
</dbReference>
<dbReference type="PANTHER" id="PTHR23389:SF9">
    <property type="entry name" value="DNA LIGASE"/>
    <property type="match status" value="1"/>
</dbReference>
<dbReference type="InterPro" id="IPR003583">
    <property type="entry name" value="Hlx-hairpin-Hlx_DNA-bd_motif"/>
</dbReference>
<evidence type="ECO:0000256" key="11">
    <source>
        <dbReference type="ARBA" id="ARBA00034005"/>
    </source>
</evidence>
<dbReference type="CDD" id="cd00114">
    <property type="entry name" value="LIGANc"/>
    <property type="match status" value="1"/>
</dbReference>
<dbReference type="GO" id="GO:0006281">
    <property type="term" value="P:DNA repair"/>
    <property type="evidence" value="ECO:0007669"/>
    <property type="project" value="UniProtKB-KW"/>
</dbReference>
<dbReference type="GO" id="GO:0003677">
    <property type="term" value="F:DNA binding"/>
    <property type="evidence" value="ECO:0007669"/>
    <property type="project" value="InterPro"/>
</dbReference>
<feature type="binding site" evidence="12">
    <location>
        <position position="415"/>
    </location>
    <ligand>
        <name>Zn(2+)</name>
        <dbReference type="ChEBI" id="CHEBI:29105"/>
    </ligand>
</feature>
<keyword evidence="9 12" id="KW-0234">DNA repair</keyword>
<dbReference type="InterPro" id="IPR013839">
    <property type="entry name" value="DNAligase_adenylation"/>
</dbReference>
<dbReference type="PROSITE" id="PS01055">
    <property type="entry name" value="DNA_LIGASE_N1"/>
    <property type="match status" value="1"/>
</dbReference>
<feature type="compositionally biased region" description="Low complexity" evidence="13">
    <location>
        <begin position="682"/>
        <end position="718"/>
    </location>
</feature>
<dbReference type="RefSeq" id="WP_354701032.1">
    <property type="nucleotide sequence ID" value="NZ_CP114014.1"/>
</dbReference>
<dbReference type="GO" id="GO:0003911">
    <property type="term" value="F:DNA ligase (NAD+) activity"/>
    <property type="evidence" value="ECO:0007669"/>
    <property type="project" value="UniProtKB-UniRule"/>
</dbReference>
<dbReference type="KEGG" id="parq:DSM112329_01338"/>
<dbReference type="InterPro" id="IPR010994">
    <property type="entry name" value="RuvA_2-like"/>
</dbReference>
<dbReference type="SMART" id="SM00532">
    <property type="entry name" value="LIGANc"/>
    <property type="match status" value="1"/>
</dbReference>
<evidence type="ECO:0000256" key="8">
    <source>
        <dbReference type="ARBA" id="ARBA00023027"/>
    </source>
</evidence>
<keyword evidence="4 12" id="KW-0479">Metal-binding</keyword>
<dbReference type="SMART" id="SM00292">
    <property type="entry name" value="BRCT"/>
    <property type="match status" value="1"/>
</dbReference>
<dbReference type="NCBIfam" id="TIGR00575">
    <property type="entry name" value="dnlj"/>
    <property type="match status" value="1"/>
</dbReference>
<dbReference type="Gene3D" id="3.30.470.30">
    <property type="entry name" value="DNA ligase/mRNA capping enzyme"/>
    <property type="match status" value="1"/>
</dbReference>
<dbReference type="SUPFAM" id="SSF47781">
    <property type="entry name" value="RuvA domain 2-like"/>
    <property type="match status" value="1"/>
</dbReference>
<evidence type="ECO:0000256" key="7">
    <source>
        <dbReference type="ARBA" id="ARBA00022842"/>
    </source>
</evidence>
<dbReference type="InterPro" id="IPR012340">
    <property type="entry name" value="NA-bd_OB-fold"/>
</dbReference>
<feature type="domain" description="BRCT" evidence="14">
    <location>
        <begin position="596"/>
        <end position="676"/>
    </location>
</feature>
<feature type="binding site" evidence="12">
    <location>
        <begin position="33"/>
        <end position="37"/>
    </location>
    <ligand>
        <name>NAD(+)</name>
        <dbReference type="ChEBI" id="CHEBI:57540"/>
    </ligand>
</feature>
<name>A0AAU7AS94_9ACTN</name>
<dbReference type="InterPro" id="IPR004150">
    <property type="entry name" value="NAD_DNA_ligase_OB"/>
</dbReference>
<proteinExistence type="inferred from homology"/>
<evidence type="ECO:0000256" key="1">
    <source>
        <dbReference type="ARBA" id="ARBA00004067"/>
    </source>
</evidence>
<dbReference type="InterPro" id="IPR001357">
    <property type="entry name" value="BRCT_dom"/>
</dbReference>
<keyword evidence="5 12" id="KW-0227">DNA damage</keyword>
<evidence type="ECO:0000256" key="5">
    <source>
        <dbReference type="ARBA" id="ARBA00022763"/>
    </source>
</evidence>
<dbReference type="NCBIfam" id="NF005932">
    <property type="entry name" value="PRK07956.1"/>
    <property type="match status" value="1"/>
</dbReference>
<feature type="region of interest" description="Disordered" evidence="13">
    <location>
        <begin position="674"/>
        <end position="718"/>
    </location>
</feature>
<comment type="cofactor">
    <cofactor evidence="12">
        <name>Mg(2+)</name>
        <dbReference type="ChEBI" id="CHEBI:18420"/>
    </cofactor>
    <cofactor evidence="12">
        <name>Mn(2+)</name>
        <dbReference type="ChEBI" id="CHEBI:29035"/>
    </cofactor>
</comment>
<dbReference type="SUPFAM" id="SSF50249">
    <property type="entry name" value="Nucleic acid-binding proteins"/>
    <property type="match status" value="1"/>
</dbReference>
<dbReference type="Pfam" id="PF14520">
    <property type="entry name" value="HHH_5"/>
    <property type="match status" value="1"/>
</dbReference>
<feature type="binding site" evidence="12">
    <location>
        <position position="118"/>
    </location>
    <ligand>
        <name>NAD(+)</name>
        <dbReference type="ChEBI" id="CHEBI:57540"/>
    </ligand>
</feature>
<keyword evidence="2 12" id="KW-0436">Ligase</keyword>
<dbReference type="EMBL" id="CP114014">
    <property type="protein sequence ID" value="XAY04505.1"/>
    <property type="molecule type" value="Genomic_DNA"/>
</dbReference>
<dbReference type="GO" id="GO:0046872">
    <property type="term" value="F:metal ion binding"/>
    <property type="evidence" value="ECO:0007669"/>
    <property type="project" value="UniProtKB-KW"/>
</dbReference>
<feature type="binding site" evidence="12">
    <location>
        <position position="418"/>
    </location>
    <ligand>
        <name>Zn(2+)</name>
        <dbReference type="ChEBI" id="CHEBI:29105"/>
    </ligand>
</feature>
<evidence type="ECO:0000256" key="6">
    <source>
        <dbReference type="ARBA" id="ARBA00022833"/>
    </source>
</evidence>
<dbReference type="Pfam" id="PF03120">
    <property type="entry name" value="OB_DNA_ligase"/>
    <property type="match status" value="1"/>
</dbReference>
<dbReference type="InterPro" id="IPR001679">
    <property type="entry name" value="DNA_ligase"/>
</dbReference>
<feature type="binding site" evidence="12">
    <location>
        <position position="179"/>
    </location>
    <ligand>
        <name>NAD(+)</name>
        <dbReference type="ChEBI" id="CHEBI:57540"/>
    </ligand>
</feature>
<dbReference type="Gene3D" id="2.40.50.140">
    <property type="entry name" value="Nucleic acid-binding proteins"/>
    <property type="match status" value="1"/>
</dbReference>
<dbReference type="Pfam" id="PF03119">
    <property type="entry name" value="DNA_ligase_ZBD"/>
    <property type="match status" value="1"/>
</dbReference>
<evidence type="ECO:0000256" key="2">
    <source>
        <dbReference type="ARBA" id="ARBA00022598"/>
    </source>
</evidence>
<keyword evidence="6 12" id="KW-0862">Zinc</keyword>
<accession>A0AAU7AS94</accession>
<keyword evidence="3 12" id="KW-0235">DNA replication</keyword>
<dbReference type="GO" id="GO:0005829">
    <property type="term" value="C:cytosol"/>
    <property type="evidence" value="ECO:0007669"/>
    <property type="project" value="TreeGrafter"/>
</dbReference>
<dbReference type="InterPro" id="IPR041663">
    <property type="entry name" value="DisA/LigA_HHH"/>
</dbReference>